<gene>
    <name evidence="4" type="ORF">KCG35_04885</name>
</gene>
<dbReference type="SUPFAM" id="SSF51735">
    <property type="entry name" value="NAD(P)-binding Rossmann-fold domains"/>
    <property type="match status" value="1"/>
</dbReference>
<comment type="caution">
    <text evidence="4">The sequence shown here is derived from an EMBL/GenBank/DDBJ whole genome shotgun (WGS) entry which is preliminary data.</text>
</comment>
<feature type="domain" description="NAD-dependent epimerase/dehydratase" evidence="3">
    <location>
        <begin position="3"/>
        <end position="217"/>
    </location>
</feature>
<organism evidence="4 5">
    <name type="scientific">Zooshikella harenae</name>
    <dbReference type="NCBI Taxonomy" id="2827238"/>
    <lineage>
        <taxon>Bacteria</taxon>
        <taxon>Pseudomonadati</taxon>
        <taxon>Pseudomonadota</taxon>
        <taxon>Gammaproteobacteria</taxon>
        <taxon>Oceanospirillales</taxon>
        <taxon>Zooshikellaceae</taxon>
        <taxon>Zooshikella</taxon>
    </lineage>
</organism>
<name>A0ABS5Z8R5_9GAMM</name>
<dbReference type="Proteomes" id="UP000690515">
    <property type="component" value="Unassembled WGS sequence"/>
</dbReference>
<reference evidence="4 5" key="1">
    <citation type="submission" date="2021-04" db="EMBL/GenBank/DDBJ databases">
        <authorList>
            <person name="Pira H."/>
            <person name="Risdian C."/>
            <person name="Wink J."/>
        </authorList>
    </citation>
    <scope>NUCLEOTIDE SEQUENCE [LARGE SCALE GENOMIC DNA]</scope>
    <source>
        <strain evidence="4 5">WH53</strain>
    </source>
</reference>
<accession>A0ABS5Z8R5</accession>
<dbReference type="RefSeq" id="WP_215818541.1">
    <property type="nucleotide sequence ID" value="NZ_JAGSOY010000006.1"/>
</dbReference>
<proteinExistence type="inferred from homology"/>
<dbReference type="PANTHER" id="PTHR43000">
    <property type="entry name" value="DTDP-D-GLUCOSE 4,6-DEHYDRATASE-RELATED"/>
    <property type="match status" value="1"/>
</dbReference>
<keyword evidence="5" id="KW-1185">Reference proteome</keyword>
<evidence type="ECO:0000313" key="4">
    <source>
        <dbReference type="EMBL" id="MBU2710384.1"/>
    </source>
</evidence>
<evidence type="ECO:0000256" key="2">
    <source>
        <dbReference type="ARBA" id="ARBA00007637"/>
    </source>
</evidence>
<dbReference type="InterPro" id="IPR036291">
    <property type="entry name" value="NAD(P)-bd_dom_sf"/>
</dbReference>
<comment type="similarity">
    <text evidence="2">Belongs to the NAD(P)-dependent epimerase/dehydratase family.</text>
</comment>
<evidence type="ECO:0000256" key="1">
    <source>
        <dbReference type="ARBA" id="ARBA00005125"/>
    </source>
</evidence>
<dbReference type="Gene3D" id="3.40.50.720">
    <property type="entry name" value="NAD(P)-binding Rossmann-like Domain"/>
    <property type="match status" value="1"/>
</dbReference>
<dbReference type="CDD" id="cd05232">
    <property type="entry name" value="UDP_G4E_4_SDR_e"/>
    <property type="match status" value="1"/>
</dbReference>
<protein>
    <submittedName>
        <fullName evidence="4">SDR family oxidoreductase</fullName>
    </submittedName>
</protein>
<sequence>MNILVSGANGFIGRSLCPYLSFLGYNVVPTVRRPCHIPNERIVNDEFSWKNALTSCDTVVHLAGCSHFIKTEKSQHLAFKTSNIKTTLDLACHAADIGVRRFIFLSTIKVNGQQTLRGCSFRPDNCPAPEDSYANSKWNAEQGLFEIAQNTGMQVVCIRPPLVYGPGVKGNFLSLMHFIDRGLPLPFGSVQNKRSLVSIYNLIDLVRTCIDHPSAVNQTFLVSDDEDLSTTELLQKLSLALNRPARLVPIPVQFLRLTAQLVGKKEVAQRLFGNLQVDISKTKQLLGWSPSVTVDEGLRKTAEWYLNL</sequence>
<evidence type="ECO:0000259" key="3">
    <source>
        <dbReference type="Pfam" id="PF01370"/>
    </source>
</evidence>
<dbReference type="EMBL" id="JAGSOY010000006">
    <property type="protein sequence ID" value="MBU2710384.1"/>
    <property type="molecule type" value="Genomic_DNA"/>
</dbReference>
<dbReference type="InterPro" id="IPR001509">
    <property type="entry name" value="Epimerase_deHydtase"/>
</dbReference>
<comment type="pathway">
    <text evidence="1">Bacterial outer membrane biogenesis; LPS O-antigen biosynthesis.</text>
</comment>
<dbReference type="Pfam" id="PF01370">
    <property type="entry name" value="Epimerase"/>
    <property type="match status" value="1"/>
</dbReference>
<evidence type="ECO:0000313" key="5">
    <source>
        <dbReference type="Proteomes" id="UP000690515"/>
    </source>
</evidence>